<dbReference type="Gene3D" id="3.40.50.410">
    <property type="entry name" value="von Willebrand factor, type A domain"/>
    <property type="match status" value="1"/>
</dbReference>
<proteinExistence type="predicted"/>
<accession>A0A833H2Y9</accession>
<protein>
    <submittedName>
        <fullName evidence="3">VWA domain-containing protein</fullName>
    </submittedName>
</protein>
<dbReference type="AlphaFoldDB" id="A0A833H2Y9"/>
<dbReference type="InterPro" id="IPR002035">
    <property type="entry name" value="VWF_A"/>
</dbReference>
<dbReference type="PANTHER" id="PTHR41248:SF1">
    <property type="entry name" value="NORD PROTEIN"/>
    <property type="match status" value="1"/>
</dbReference>
<evidence type="ECO:0000259" key="2">
    <source>
        <dbReference type="PROSITE" id="PS50234"/>
    </source>
</evidence>
<dbReference type="SMART" id="SM00327">
    <property type="entry name" value="VWA"/>
    <property type="match status" value="1"/>
</dbReference>
<dbReference type="Pfam" id="PF00092">
    <property type="entry name" value="VWA"/>
    <property type="match status" value="1"/>
</dbReference>
<evidence type="ECO:0000313" key="4">
    <source>
        <dbReference type="Proteomes" id="UP000460298"/>
    </source>
</evidence>
<organism evidence="3 4">
    <name type="scientific">Leptonema illini</name>
    <dbReference type="NCBI Taxonomy" id="183"/>
    <lineage>
        <taxon>Bacteria</taxon>
        <taxon>Pseudomonadati</taxon>
        <taxon>Spirochaetota</taxon>
        <taxon>Spirochaetia</taxon>
        <taxon>Leptospirales</taxon>
        <taxon>Leptospiraceae</taxon>
        <taxon>Leptonema</taxon>
    </lineage>
</organism>
<feature type="coiled-coil region" evidence="1">
    <location>
        <begin position="310"/>
        <end position="337"/>
    </location>
</feature>
<keyword evidence="1" id="KW-0175">Coiled coil</keyword>
<dbReference type="PROSITE" id="PS50234">
    <property type="entry name" value="VWFA"/>
    <property type="match status" value="1"/>
</dbReference>
<evidence type="ECO:0000313" key="3">
    <source>
        <dbReference type="EMBL" id="KAB2933560.1"/>
    </source>
</evidence>
<dbReference type="EMBL" id="WBUI01000005">
    <property type="protein sequence ID" value="KAB2933560.1"/>
    <property type="molecule type" value="Genomic_DNA"/>
</dbReference>
<gene>
    <name evidence="3" type="ORF">F9K24_06855</name>
</gene>
<dbReference type="InterPro" id="IPR051928">
    <property type="entry name" value="NorD/CobT"/>
</dbReference>
<reference evidence="3 4" key="1">
    <citation type="submission" date="2019-10" db="EMBL/GenBank/DDBJ databases">
        <title>Extracellular Electron Transfer in a Candidatus Methanoperedens spp. Enrichment Culture.</title>
        <authorList>
            <person name="Berger S."/>
            <person name="Rangel Shaw D."/>
            <person name="Berben T."/>
            <person name="In 'T Zandt M."/>
            <person name="Frank J."/>
            <person name="Reimann J."/>
            <person name="Jetten M.S.M."/>
            <person name="Welte C.U."/>
        </authorList>
    </citation>
    <scope>NUCLEOTIDE SEQUENCE [LARGE SCALE GENOMIC DNA]</scope>
    <source>
        <strain evidence="3">SB12</strain>
    </source>
</reference>
<dbReference type="InterPro" id="IPR036465">
    <property type="entry name" value="vWFA_dom_sf"/>
</dbReference>
<name>A0A833H2Y9_9LEPT</name>
<evidence type="ECO:0000256" key="1">
    <source>
        <dbReference type="SAM" id="Coils"/>
    </source>
</evidence>
<feature type="domain" description="VWFA" evidence="2">
    <location>
        <begin position="377"/>
        <end position="536"/>
    </location>
</feature>
<dbReference type="PANTHER" id="PTHR41248">
    <property type="entry name" value="NORD PROTEIN"/>
    <property type="match status" value="1"/>
</dbReference>
<dbReference type="SUPFAM" id="SSF53300">
    <property type="entry name" value="vWA-like"/>
    <property type="match status" value="1"/>
</dbReference>
<dbReference type="Proteomes" id="UP000460298">
    <property type="component" value="Unassembled WGS sequence"/>
</dbReference>
<comment type="caution">
    <text evidence="3">The sequence shown here is derived from an EMBL/GenBank/DDBJ whole genome shotgun (WGS) entry which is preliminary data.</text>
</comment>
<sequence length="564" mass="65127">MSWDEWIFRRLWKSFVKEKEAPGLYRVDEALRRWHSFCSLSASQKLRVLTTEDVPGRSSTTVYLPRLVHVFEDREMNEKALMLKAFFLSFSDGGAFDTSTTGTTTVSSQERLAGIRSRYAGFADQYDECLDAASSPEAKKAFEDWMLLCNLREDSEAERRDGGDSSNDERPDTQIEIEAADDVVVHQLDKKAIQDYTLNHSFEKIDTIEEFNGNWRQTDESDELEEHLDAVKELKLRDLVRVDEQARSMLSADIRLDLMTGESKESVDGKRFAVPYPEWDARSRSYKEEWCHVYPSHFTLSSPGYYATVCDENAANLTRLKRKYRQIQNDRETVRRMPEGEEIDLESAILAHVDRRAGLSPDGRLYRSKRKYRRELSILILIDHSLSTDSYMNGHHILSVARQAVTLTSTVFAEAATRFQIDAFFSHTRNQIEYSMIKSFRENWQSCADRIGSIEAKGYTRIGPAIRHATSLLEQEKSRHRWILLLSDARPNDYDRYEGRHGIADVKQSIREARSKNIGLHAFSLDSQARHYLPEMFGAGGYSVIPHPERMIDVMTDFYLKLVD</sequence>